<name>A0AAD9NYH6_RIDPI</name>
<evidence type="ECO:0000256" key="1">
    <source>
        <dbReference type="SAM" id="MobiDB-lite"/>
    </source>
</evidence>
<feature type="compositionally biased region" description="Low complexity" evidence="1">
    <location>
        <begin position="95"/>
        <end position="106"/>
    </location>
</feature>
<sequence length="163" mass="18532">MFVTTPAPQTCSHVQLVLFPLPTQTSPVHEAPPSCTLNHLRHRATNARNKLDHHRTLLDRYLPEPMGDAQDVQSAVLYKYGELVDRMPSLEPYRPSRSASSGAASPTETTRRDFSKYNNGDATLLQMERLYDGLWCSTWCPPPERLVHQNLKTTQRRYSIPTS</sequence>
<protein>
    <submittedName>
        <fullName evidence="2">Uncharacterized protein</fullName>
    </submittedName>
</protein>
<dbReference type="Proteomes" id="UP001209878">
    <property type="component" value="Unassembled WGS sequence"/>
</dbReference>
<dbReference type="EMBL" id="JAODUO010000250">
    <property type="protein sequence ID" value="KAK2184868.1"/>
    <property type="molecule type" value="Genomic_DNA"/>
</dbReference>
<accession>A0AAD9NYH6</accession>
<reference evidence="2" key="1">
    <citation type="journal article" date="2023" name="Mol. Biol. Evol.">
        <title>Third-Generation Sequencing Reveals the Adaptive Role of the Epigenome in Three Deep-Sea Polychaetes.</title>
        <authorList>
            <person name="Perez M."/>
            <person name="Aroh O."/>
            <person name="Sun Y."/>
            <person name="Lan Y."/>
            <person name="Juniper S.K."/>
            <person name="Young C.R."/>
            <person name="Angers B."/>
            <person name="Qian P.Y."/>
        </authorList>
    </citation>
    <scope>NUCLEOTIDE SEQUENCE</scope>
    <source>
        <strain evidence="2">R07B-5</strain>
    </source>
</reference>
<comment type="caution">
    <text evidence="2">The sequence shown here is derived from an EMBL/GenBank/DDBJ whole genome shotgun (WGS) entry which is preliminary data.</text>
</comment>
<dbReference type="AlphaFoldDB" id="A0AAD9NYH6"/>
<keyword evidence="3" id="KW-1185">Reference proteome</keyword>
<feature type="region of interest" description="Disordered" evidence="1">
    <location>
        <begin position="89"/>
        <end position="116"/>
    </location>
</feature>
<gene>
    <name evidence="2" type="ORF">NP493_250g04030</name>
</gene>
<proteinExistence type="predicted"/>
<evidence type="ECO:0000313" key="2">
    <source>
        <dbReference type="EMBL" id="KAK2184868.1"/>
    </source>
</evidence>
<evidence type="ECO:0000313" key="3">
    <source>
        <dbReference type="Proteomes" id="UP001209878"/>
    </source>
</evidence>
<organism evidence="2 3">
    <name type="scientific">Ridgeia piscesae</name>
    <name type="common">Tubeworm</name>
    <dbReference type="NCBI Taxonomy" id="27915"/>
    <lineage>
        <taxon>Eukaryota</taxon>
        <taxon>Metazoa</taxon>
        <taxon>Spiralia</taxon>
        <taxon>Lophotrochozoa</taxon>
        <taxon>Annelida</taxon>
        <taxon>Polychaeta</taxon>
        <taxon>Sedentaria</taxon>
        <taxon>Canalipalpata</taxon>
        <taxon>Sabellida</taxon>
        <taxon>Siboglinidae</taxon>
        <taxon>Ridgeia</taxon>
    </lineage>
</organism>